<evidence type="ECO:0000313" key="3">
    <source>
        <dbReference type="EMBL" id="MCY6482739.1"/>
    </source>
</evidence>
<accession>A0ABT4CUS1</accession>
<dbReference type="RefSeq" id="WP_268038993.1">
    <property type="nucleotide sequence ID" value="NZ_JAPQER010000001.1"/>
</dbReference>
<organism evidence="3 4">
    <name type="scientific">Clostridium aestuarii</name>
    <dbReference type="NCBI Taxonomy" id="338193"/>
    <lineage>
        <taxon>Bacteria</taxon>
        <taxon>Bacillati</taxon>
        <taxon>Bacillota</taxon>
        <taxon>Clostridia</taxon>
        <taxon>Eubacteriales</taxon>
        <taxon>Clostridiaceae</taxon>
        <taxon>Clostridium</taxon>
    </lineage>
</organism>
<name>A0ABT4CUS1_9CLOT</name>
<comment type="caution">
    <text evidence="3">The sequence shown here is derived from an EMBL/GenBank/DDBJ whole genome shotgun (WGS) entry which is preliminary data.</text>
</comment>
<dbReference type="CDD" id="cd03801">
    <property type="entry name" value="GT4_PimA-like"/>
    <property type="match status" value="1"/>
</dbReference>
<gene>
    <name evidence="3" type="ORF">OW763_00005</name>
</gene>
<dbReference type="EMBL" id="JAPQER010000001">
    <property type="protein sequence ID" value="MCY6482739.1"/>
    <property type="molecule type" value="Genomic_DNA"/>
</dbReference>
<protein>
    <submittedName>
        <fullName evidence="3">Glycosyltransferase</fullName>
    </submittedName>
</protein>
<dbReference type="Gene3D" id="3.40.50.2000">
    <property type="entry name" value="Glycogen Phosphorylase B"/>
    <property type="match status" value="2"/>
</dbReference>
<dbReference type="SUPFAM" id="SSF53756">
    <property type="entry name" value="UDP-Glycosyltransferase/glycogen phosphorylase"/>
    <property type="match status" value="1"/>
</dbReference>
<feature type="domain" description="Glycosyl transferase family 1" evidence="2">
    <location>
        <begin position="167"/>
        <end position="298"/>
    </location>
</feature>
<evidence type="ECO:0000256" key="1">
    <source>
        <dbReference type="ARBA" id="ARBA00022679"/>
    </source>
</evidence>
<sequence>MKVLLCTRQDYYRNFSGDSTQVLKTSQYLKKLGVEVDINPGCISDYSDYDIVHLFNINKIGEAYKYYKLAHQYKKKIVISPVYYNLKKYYKFQNSLEKLKLWERSNIYRREILKGSTLIIPNSKLEQKSIKEDFNVNTTSIIIHNGVEVEDEQIPLYNIRERYNLNSYVLCVGKICPRKNQFALAKVCNKLGIQLLLIGKVKDKNYYRECIKLNNVLYLGFMDSYNIYNAYRFAKLHVLPSYVEIPGFSSLEAAASGCNIVSTAEGSAEEYFKDMAIYCNPYDENSIYSSVKIGLKKQKNNKLKLYVEQNYSWNNYINSLYEGYKSLI</sequence>
<dbReference type="InterPro" id="IPR001296">
    <property type="entry name" value="Glyco_trans_1"/>
</dbReference>
<dbReference type="PANTHER" id="PTHR46401">
    <property type="entry name" value="GLYCOSYLTRANSFERASE WBBK-RELATED"/>
    <property type="match status" value="1"/>
</dbReference>
<keyword evidence="4" id="KW-1185">Reference proteome</keyword>
<keyword evidence="1" id="KW-0808">Transferase</keyword>
<evidence type="ECO:0000313" key="4">
    <source>
        <dbReference type="Proteomes" id="UP001078443"/>
    </source>
</evidence>
<dbReference type="Proteomes" id="UP001078443">
    <property type="component" value="Unassembled WGS sequence"/>
</dbReference>
<proteinExistence type="predicted"/>
<dbReference type="PANTHER" id="PTHR46401:SF2">
    <property type="entry name" value="GLYCOSYLTRANSFERASE WBBK-RELATED"/>
    <property type="match status" value="1"/>
</dbReference>
<reference evidence="3" key="1">
    <citation type="submission" date="2022-12" db="EMBL/GenBank/DDBJ databases">
        <authorList>
            <person name="Wang J."/>
        </authorList>
    </citation>
    <scope>NUCLEOTIDE SEQUENCE</scope>
    <source>
        <strain evidence="3">HY-45-18</strain>
    </source>
</reference>
<dbReference type="Pfam" id="PF00534">
    <property type="entry name" value="Glycos_transf_1"/>
    <property type="match status" value="1"/>
</dbReference>
<evidence type="ECO:0000259" key="2">
    <source>
        <dbReference type="Pfam" id="PF00534"/>
    </source>
</evidence>